<evidence type="ECO:0000259" key="6">
    <source>
        <dbReference type="SMART" id="SM00534"/>
    </source>
</evidence>
<proteinExistence type="inferred from homology"/>
<dbReference type="GO" id="GO:0030983">
    <property type="term" value="F:mismatched DNA binding"/>
    <property type="evidence" value="ECO:0007669"/>
    <property type="project" value="InterPro"/>
</dbReference>
<reference evidence="7" key="1">
    <citation type="journal article" date="2020" name="Nature">
        <title>Giant virus diversity and host interactions through global metagenomics.</title>
        <authorList>
            <person name="Schulz F."/>
            <person name="Roux S."/>
            <person name="Paez-Espino D."/>
            <person name="Jungbluth S."/>
            <person name="Walsh D.A."/>
            <person name="Denef V.J."/>
            <person name="McMahon K.D."/>
            <person name="Konstantinidis K.T."/>
            <person name="Eloe-Fadrosh E.A."/>
            <person name="Kyrpides N.C."/>
            <person name="Woyke T."/>
        </authorList>
    </citation>
    <scope>NUCLEOTIDE SEQUENCE</scope>
    <source>
        <strain evidence="7">GVMAG-M-3300023184-72</strain>
    </source>
</reference>
<dbReference type="InterPro" id="IPR000432">
    <property type="entry name" value="DNA_mismatch_repair_MutS_C"/>
</dbReference>
<dbReference type="AlphaFoldDB" id="A0A6C0IG74"/>
<feature type="transmembrane region" description="Helical" evidence="5">
    <location>
        <begin position="212"/>
        <end position="231"/>
    </location>
</feature>
<keyword evidence="5" id="KW-0472">Membrane</keyword>
<accession>A0A6C0IG74</accession>
<feature type="transmembrane region" description="Helical" evidence="5">
    <location>
        <begin position="146"/>
        <end position="170"/>
    </location>
</feature>
<evidence type="ECO:0000256" key="5">
    <source>
        <dbReference type="SAM" id="Phobius"/>
    </source>
</evidence>
<evidence type="ECO:0000256" key="2">
    <source>
        <dbReference type="ARBA" id="ARBA00022741"/>
    </source>
</evidence>
<feature type="domain" description="DNA mismatch repair proteins mutS family" evidence="6">
    <location>
        <begin position="391"/>
        <end position="581"/>
    </location>
</feature>
<keyword evidence="2" id="KW-0547">Nucleotide-binding</keyword>
<dbReference type="PANTHER" id="PTHR11361">
    <property type="entry name" value="DNA MISMATCH REPAIR PROTEIN MUTS FAMILY MEMBER"/>
    <property type="match status" value="1"/>
</dbReference>
<dbReference type="InterPro" id="IPR027417">
    <property type="entry name" value="P-loop_NTPase"/>
</dbReference>
<dbReference type="GO" id="GO:0005524">
    <property type="term" value="F:ATP binding"/>
    <property type="evidence" value="ECO:0007669"/>
    <property type="project" value="UniProtKB-KW"/>
</dbReference>
<keyword evidence="3" id="KW-0067">ATP-binding</keyword>
<protein>
    <recommendedName>
        <fullName evidence="6">DNA mismatch repair proteins mutS family domain-containing protein</fullName>
    </recommendedName>
</protein>
<keyword evidence="4" id="KW-0238">DNA-binding</keyword>
<dbReference type="EMBL" id="MN740161">
    <property type="protein sequence ID" value="QHT90897.1"/>
    <property type="molecule type" value="Genomic_DNA"/>
</dbReference>
<dbReference type="SUPFAM" id="SSF52540">
    <property type="entry name" value="P-loop containing nucleoside triphosphate hydrolases"/>
    <property type="match status" value="1"/>
</dbReference>
<dbReference type="GO" id="GO:0032301">
    <property type="term" value="C:MutSalpha complex"/>
    <property type="evidence" value="ECO:0007669"/>
    <property type="project" value="TreeGrafter"/>
</dbReference>
<evidence type="ECO:0000256" key="1">
    <source>
        <dbReference type="ARBA" id="ARBA00006271"/>
    </source>
</evidence>
<keyword evidence="5" id="KW-1133">Transmembrane helix</keyword>
<keyword evidence="5" id="KW-0812">Transmembrane</keyword>
<comment type="similarity">
    <text evidence="1">Belongs to the DNA mismatch repair MutS family.</text>
</comment>
<dbReference type="Pfam" id="PF00488">
    <property type="entry name" value="MutS_V"/>
    <property type="match status" value="1"/>
</dbReference>
<dbReference type="InterPro" id="IPR045076">
    <property type="entry name" value="MutS"/>
</dbReference>
<dbReference type="GO" id="GO:0006298">
    <property type="term" value="P:mismatch repair"/>
    <property type="evidence" value="ECO:0007669"/>
    <property type="project" value="InterPro"/>
</dbReference>
<dbReference type="PANTHER" id="PTHR11361:SF148">
    <property type="entry name" value="DNA MISMATCH REPAIR PROTEIN MSH6"/>
    <property type="match status" value="1"/>
</dbReference>
<name>A0A6C0IG74_9ZZZZ</name>
<evidence type="ECO:0000256" key="4">
    <source>
        <dbReference type="ARBA" id="ARBA00023125"/>
    </source>
</evidence>
<dbReference type="Gene3D" id="3.40.50.300">
    <property type="entry name" value="P-loop containing nucleotide triphosphate hydrolases"/>
    <property type="match status" value="1"/>
</dbReference>
<evidence type="ECO:0000313" key="7">
    <source>
        <dbReference type="EMBL" id="QHT90897.1"/>
    </source>
</evidence>
<evidence type="ECO:0000256" key="3">
    <source>
        <dbReference type="ARBA" id="ARBA00022840"/>
    </source>
</evidence>
<dbReference type="GO" id="GO:0140664">
    <property type="term" value="F:ATP-dependent DNA damage sensor activity"/>
    <property type="evidence" value="ECO:0007669"/>
    <property type="project" value="InterPro"/>
</dbReference>
<organism evidence="7">
    <name type="scientific">viral metagenome</name>
    <dbReference type="NCBI Taxonomy" id="1070528"/>
    <lineage>
        <taxon>unclassified sequences</taxon>
        <taxon>metagenomes</taxon>
        <taxon>organismal metagenomes</taxon>
    </lineage>
</organism>
<sequence length="588" mass="68479">MNEELSKLDDINDFFKLPIFYNTDKVELKKNIITDLELISTIDQSSNPIYSYYFNYDNDISKKIVEQTATYYTTDVHFLQDTQQLLREHKNLPTKYTDISPNYKNIMDIWNELKIQSGFKEKYYYVDWQMLEFLNNSSLFLQFMSIYNLLSPILSLFMPIMILIIPFIILKAKGIEINTQEYLEVLSIIAQQNAIGKLFTTNFSEIKIHEKIYIIISAAFYLFSIYQNIMICVRFNNNMLTIHQHFKEINKYLSTTILSMENYLSTSNQLTSYSDFNTNLREKIDILKVIKNKISNISDYSIYNVNKLSEIGNILKYFYELHNDKIYDNAIMYSLGFNGYIDCIEGLINNIEDRKINSTIFINENKKTILNNSYYACLKDKNPIKNTIKLKKNIIITGPNASGKTTILKSTLINIIFSQQFGYGFYDSAKISPFKHIHCYLNIPDTSGRDSLFQAEARRCKEILDTINLNKNTQHFCIFDELYSGTNPEEAISSATAFMKYLIKYHNVSCLLTTHFVKVCKSLKKNKDIVNCCMVTTKLNNKLIYTYKLDKGISNVKGGINILTEMDYPSEIINDTIKNDVKNDVKDK</sequence>
<dbReference type="SMART" id="SM00534">
    <property type="entry name" value="MUTSac"/>
    <property type="match status" value="1"/>
</dbReference>